<feature type="compositionally biased region" description="Low complexity" evidence="1">
    <location>
        <begin position="50"/>
        <end position="61"/>
    </location>
</feature>
<dbReference type="EMBL" id="CH480888">
    <property type="protein sequence ID" value="EDW55387.1"/>
    <property type="molecule type" value="Genomic_DNA"/>
</dbReference>
<reference evidence="2 3" key="1">
    <citation type="journal article" date="2007" name="Nature">
        <title>Evolution of genes and genomes on the Drosophila phylogeny.</title>
        <authorList>
            <consortium name="Drosophila 12 Genomes Consortium"/>
            <person name="Clark A.G."/>
            <person name="Eisen M.B."/>
            <person name="Smith D.R."/>
            <person name="Bergman C.M."/>
            <person name="Oliver B."/>
            <person name="Markow T.A."/>
            <person name="Kaufman T.C."/>
            <person name="Kellis M."/>
            <person name="Gelbart W."/>
            <person name="Iyer V.N."/>
            <person name="Pollard D.A."/>
            <person name="Sackton T.B."/>
            <person name="Larracuente A.M."/>
            <person name="Singh N.D."/>
            <person name="Abad J.P."/>
            <person name="Abt D.N."/>
            <person name="Adryan B."/>
            <person name="Aguade M."/>
            <person name="Akashi H."/>
            <person name="Anderson W.W."/>
            <person name="Aquadro C.F."/>
            <person name="Ardell D.H."/>
            <person name="Arguello R."/>
            <person name="Artieri C.G."/>
            <person name="Barbash D.A."/>
            <person name="Barker D."/>
            <person name="Barsanti P."/>
            <person name="Batterham P."/>
            <person name="Batzoglou S."/>
            <person name="Begun D."/>
            <person name="Bhutkar A."/>
            <person name="Blanco E."/>
            <person name="Bosak S.A."/>
            <person name="Bradley R.K."/>
            <person name="Brand A.D."/>
            <person name="Brent M.R."/>
            <person name="Brooks A.N."/>
            <person name="Brown R.H."/>
            <person name="Butlin R.K."/>
            <person name="Caggese C."/>
            <person name="Calvi B.R."/>
            <person name="Bernardo de Carvalho A."/>
            <person name="Caspi A."/>
            <person name="Castrezana S."/>
            <person name="Celniker S.E."/>
            <person name="Chang J.L."/>
            <person name="Chapple C."/>
            <person name="Chatterji S."/>
            <person name="Chinwalla A."/>
            <person name="Civetta A."/>
            <person name="Clifton S.W."/>
            <person name="Comeron J.M."/>
            <person name="Costello J.C."/>
            <person name="Coyne J.A."/>
            <person name="Daub J."/>
            <person name="David R.G."/>
            <person name="Delcher A.L."/>
            <person name="Delehaunty K."/>
            <person name="Do C.B."/>
            <person name="Ebling H."/>
            <person name="Edwards K."/>
            <person name="Eickbush T."/>
            <person name="Evans J.D."/>
            <person name="Filipski A."/>
            <person name="Findeiss S."/>
            <person name="Freyhult E."/>
            <person name="Fulton L."/>
            <person name="Fulton R."/>
            <person name="Garcia A.C."/>
            <person name="Gardiner A."/>
            <person name="Garfield D.A."/>
            <person name="Garvin B.E."/>
            <person name="Gibson G."/>
            <person name="Gilbert D."/>
            <person name="Gnerre S."/>
            <person name="Godfrey J."/>
            <person name="Good R."/>
            <person name="Gotea V."/>
            <person name="Gravely B."/>
            <person name="Greenberg A.J."/>
            <person name="Griffiths-Jones S."/>
            <person name="Gross S."/>
            <person name="Guigo R."/>
            <person name="Gustafson E.A."/>
            <person name="Haerty W."/>
            <person name="Hahn M.W."/>
            <person name="Halligan D.L."/>
            <person name="Halpern A.L."/>
            <person name="Halter G.M."/>
            <person name="Han M.V."/>
            <person name="Heger A."/>
            <person name="Hillier L."/>
            <person name="Hinrichs A.S."/>
            <person name="Holmes I."/>
            <person name="Hoskins R.A."/>
            <person name="Hubisz M.J."/>
            <person name="Hultmark D."/>
            <person name="Huntley M.A."/>
            <person name="Jaffe D.B."/>
            <person name="Jagadeeshan S."/>
            <person name="Jeck W.R."/>
            <person name="Johnson J."/>
            <person name="Jones C.D."/>
            <person name="Jordan W.C."/>
            <person name="Karpen G.H."/>
            <person name="Kataoka E."/>
            <person name="Keightley P.D."/>
            <person name="Kheradpour P."/>
            <person name="Kirkness E.F."/>
            <person name="Koerich L.B."/>
            <person name="Kristiansen K."/>
            <person name="Kudrna D."/>
            <person name="Kulathinal R.J."/>
            <person name="Kumar S."/>
            <person name="Kwok R."/>
            <person name="Lander E."/>
            <person name="Langley C.H."/>
            <person name="Lapoint R."/>
            <person name="Lazzaro B.P."/>
            <person name="Lee S.J."/>
            <person name="Levesque L."/>
            <person name="Li R."/>
            <person name="Lin C.F."/>
            <person name="Lin M.F."/>
            <person name="Lindblad-Toh K."/>
            <person name="Llopart A."/>
            <person name="Long M."/>
            <person name="Low L."/>
            <person name="Lozovsky E."/>
            <person name="Lu J."/>
            <person name="Luo M."/>
            <person name="Machado C.A."/>
            <person name="Makalowski W."/>
            <person name="Marzo M."/>
            <person name="Matsuda M."/>
            <person name="Matzkin L."/>
            <person name="McAllister B."/>
            <person name="McBride C.S."/>
            <person name="McKernan B."/>
            <person name="McKernan K."/>
            <person name="Mendez-Lago M."/>
            <person name="Minx P."/>
            <person name="Mollenhauer M.U."/>
            <person name="Montooth K."/>
            <person name="Mount S.M."/>
            <person name="Mu X."/>
            <person name="Myers E."/>
            <person name="Negre B."/>
            <person name="Newfeld S."/>
            <person name="Nielsen R."/>
            <person name="Noor M.A."/>
            <person name="O'Grady P."/>
            <person name="Pachter L."/>
            <person name="Papaceit M."/>
            <person name="Parisi M.J."/>
            <person name="Parisi M."/>
            <person name="Parts L."/>
            <person name="Pedersen J.S."/>
            <person name="Pesole G."/>
            <person name="Phillippy A.M."/>
            <person name="Ponting C.P."/>
            <person name="Pop M."/>
            <person name="Porcelli D."/>
            <person name="Powell J.R."/>
            <person name="Prohaska S."/>
            <person name="Pruitt K."/>
            <person name="Puig M."/>
            <person name="Quesneville H."/>
            <person name="Ram K.R."/>
            <person name="Rand D."/>
            <person name="Rasmussen M.D."/>
            <person name="Reed L.K."/>
            <person name="Reenan R."/>
            <person name="Reily A."/>
            <person name="Remington K.A."/>
            <person name="Rieger T.T."/>
            <person name="Ritchie M.G."/>
            <person name="Robin C."/>
            <person name="Rogers Y.H."/>
            <person name="Rohde C."/>
            <person name="Rozas J."/>
            <person name="Rubenfield M.J."/>
            <person name="Ruiz A."/>
            <person name="Russo S."/>
            <person name="Salzberg S.L."/>
            <person name="Sanchez-Gracia A."/>
            <person name="Saranga D.J."/>
            <person name="Sato H."/>
            <person name="Schaeffer S.W."/>
            <person name="Schatz M.C."/>
            <person name="Schlenke T."/>
            <person name="Schwartz R."/>
            <person name="Segarra C."/>
            <person name="Singh R.S."/>
            <person name="Sirot L."/>
            <person name="Sirota M."/>
            <person name="Sisneros N.B."/>
            <person name="Smith C.D."/>
            <person name="Smith T.F."/>
            <person name="Spieth J."/>
            <person name="Stage D.E."/>
            <person name="Stark A."/>
            <person name="Stephan W."/>
            <person name="Strausberg R.L."/>
            <person name="Strempel S."/>
            <person name="Sturgill D."/>
            <person name="Sutton G."/>
            <person name="Sutton G.G."/>
            <person name="Tao W."/>
            <person name="Teichmann S."/>
            <person name="Tobari Y.N."/>
            <person name="Tomimura Y."/>
            <person name="Tsolas J.M."/>
            <person name="Valente V.L."/>
            <person name="Venter E."/>
            <person name="Venter J.C."/>
            <person name="Vicario S."/>
            <person name="Vieira F.G."/>
            <person name="Vilella A.J."/>
            <person name="Villasante A."/>
            <person name="Walenz B."/>
            <person name="Wang J."/>
            <person name="Wasserman M."/>
            <person name="Watts T."/>
            <person name="Wilson D."/>
            <person name="Wilson R.K."/>
            <person name="Wing R.A."/>
            <person name="Wolfner M.F."/>
            <person name="Wong A."/>
            <person name="Wong G.K."/>
            <person name="Wu C.I."/>
            <person name="Wu G."/>
            <person name="Yamamoto D."/>
            <person name="Yang H.P."/>
            <person name="Yang S.P."/>
            <person name="Yorke J.A."/>
            <person name="Yoshida K."/>
            <person name="Zdobnov E."/>
            <person name="Zhang P."/>
            <person name="Zhang Y."/>
            <person name="Zimin A.V."/>
            <person name="Baldwin J."/>
            <person name="Abdouelleil A."/>
            <person name="Abdulkadir J."/>
            <person name="Abebe A."/>
            <person name="Abera B."/>
            <person name="Abreu J."/>
            <person name="Acer S.C."/>
            <person name="Aftuck L."/>
            <person name="Alexander A."/>
            <person name="An P."/>
            <person name="Anderson E."/>
            <person name="Anderson S."/>
            <person name="Arachi H."/>
            <person name="Azer M."/>
            <person name="Bachantsang P."/>
            <person name="Barry A."/>
            <person name="Bayul T."/>
            <person name="Berlin A."/>
            <person name="Bessette D."/>
            <person name="Bloom T."/>
            <person name="Blye J."/>
            <person name="Boguslavskiy L."/>
            <person name="Bonnet C."/>
            <person name="Boukhgalter B."/>
            <person name="Bourzgui I."/>
            <person name="Brown A."/>
            <person name="Cahill P."/>
            <person name="Channer S."/>
            <person name="Cheshatsang Y."/>
            <person name="Chuda L."/>
            <person name="Citroen M."/>
            <person name="Collymore A."/>
            <person name="Cooke P."/>
            <person name="Costello M."/>
            <person name="D'Aco K."/>
            <person name="Daza R."/>
            <person name="De Haan G."/>
            <person name="DeGray S."/>
            <person name="DeMaso C."/>
            <person name="Dhargay N."/>
            <person name="Dooley K."/>
            <person name="Dooley E."/>
            <person name="Doricent M."/>
            <person name="Dorje P."/>
            <person name="Dorjee K."/>
            <person name="Dupes A."/>
            <person name="Elong R."/>
            <person name="Falk J."/>
            <person name="Farina A."/>
            <person name="Faro S."/>
            <person name="Ferguson D."/>
            <person name="Fisher S."/>
            <person name="Foley C.D."/>
            <person name="Franke A."/>
            <person name="Friedrich D."/>
            <person name="Gadbois L."/>
            <person name="Gearin G."/>
            <person name="Gearin C.R."/>
            <person name="Giannoukos G."/>
            <person name="Goode T."/>
            <person name="Graham J."/>
            <person name="Grandbois E."/>
            <person name="Grewal S."/>
            <person name="Gyaltsen K."/>
            <person name="Hafez N."/>
            <person name="Hagos B."/>
            <person name="Hall J."/>
            <person name="Henson C."/>
            <person name="Hollinger A."/>
            <person name="Honan T."/>
            <person name="Huard M.D."/>
            <person name="Hughes L."/>
            <person name="Hurhula B."/>
            <person name="Husby M.E."/>
            <person name="Kamat A."/>
            <person name="Kanga B."/>
            <person name="Kashin S."/>
            <person name="Khazanovich D."/>
            <person name="Kisner P."/>
            <person name="Lance K."/>
            <person name="Lara M."/>
            <person name="Lee W."/>
            <person name="Lennon N."/>
            <person name="Letendre F."/>
            <person name="LeVine R."/>
            <person name="Lipovsky A."/>
            <person name="Liu X."/>
            <person name="Liu J."/>
            <person name="Liu S."/>
            <person name="Lokyitsang T."/>
            <person name="Lokyitsang Y."/>
            <person name="Lubonja R."/>
            <person name="Lui A."/>
            <person name="MacDonald P."/>
            <person name="Magnisalis V."/>
            <person name="Maru K."/>
            <person name="Matthews C."/>
            <person name="McCusker W."/>
            <person name="McDonough S."/>
            <person name="Mehta T."/>
            <person name="Meldrim J."/>
            <person name="Meneus L."/>
            <person name="Mihai O."/>
            <person name="Mihalev A."/>
            <person name="Mihova T."/>
            <person name="Mittelman R."/>
            <person name="Mlenga V."/>
            <person name="Montmayeur A."/>
            <person name="Mulrain L."/>
            <person name="Navidi A."/>
            <person name="Naylor J."/>
            <person name="Negash T."/>
            <person name="Nguyen T."/>
            <person name="Nguyen N."/>
            <person name="Nicol R."/>
            <person name="Norbu C."/>
            <person name="Norbu N."/>
            <person name="Novod N."/>
            <person name="O'Neill B."/>
            <person name="Osman S."/>
            <person name="Markiewicz E."/>
            <person name="Oyono O.L."/>
            <person name="Patti C."/>
            <person name="Phunkhang P."/>
            <person name="Pierre F."/>
            <person name="Priest M."/>
            <person name="Raghuraman S."/>
            <person name="Rege F."/>
            <person name="Reyes R."/>
            <person name="Rise C."/>
            <person name="Rogov P."/>
            <person name="Ross K."/>
            <person name="Ryan E."/>
            <person name="Settipalli S."/>
            <person name="Shea T."/>
            <person name="Sherpa N."/>
            <person name="Shi L."/>
            <person name="Shih D."/>
            <person name="Sparrow T."/>
            <person name="Spaulding J."/>
            <person name="Stalker J."/>
            <person name="Stange-Thomann N."/>
            <person name="Stavropoulos S."/>
            <person name="Stone C."/>
            <person name="Strader C."/>
            <person name="Tesfaye S."/>
            <person name="Thomson T."/>
            <person name="Thoulutsang Y."/>
            <person name="Thoulutsang D."/>
            <person name="Topham K."/>
            <person name="Topping I."/>
            <person name="Tsamla T."/>
            <person name="Vassiliev H."/>
            <person name="Vo A."/>
            <person name="Wangchuk T."/>
            <person name="Wangdi T."/>
            <person name="Weiand M."/>
            <person name="Wilkinson J."/>
            <person name="Wilson A."/>
            <person name="Yadav S."/>
            <person name="Young G."/>
            <person name="Yu Q."/>
            <person name="Zembek L."/>
            <person name="Zhong D."/>
            <person name="Zimmer A."/>
            <person name="Zwirko Z."/>
            <person name="Jaffe D.B."/>
            <person name="Alvarez P."/>
            <person name="Brockman W."/>
            <person name="Butler J."/>
            <person name="Chin C."/>
            <person name="Gnerre S."/>
            <person name="Grabherr M."/>
            <person name="Kleber M."/>
            <person name="Mauceli E."/>
            <person name="MacCallum I."/>
        </authorList>
    </citation>
    <scope>NUCLEOTIDE SEQUENCE [LARGE SCALE GENOMIC DNA]</scope>
    <source>
        <strain evidence="3">Rob3c / Tucson 14021-0248.25</strain>
    </source>
</reference>
<name>B4ILT7_DROSE</name>
<proteinExistence type="predicted"/>
<organism evidence="3">
    <name type="scientific">Drosophila sechellia</name>
    <name type="common">Fruit fly</name>
    <dbReference type="NCBI Taxonomy" id="7238"/>
    <lineage>
        <taxon>Eukaryota</taxon>
        <taxon>Metazoa</taxon>
        <taxon>Ecdysozoa</taxon>
        <taxon>Arthropoda</taxon>
        <taxon>Hexapoda</taxon>
        <taxon>Insecta</taxon>
        <taxon>Pterygota</taxon>
        <taxon>Neoptera</taxon>
        <taxon>Endopterygota</taxon>
        <taxon>Diptera</taxon>
        <taxon>Brachycera</taxon>
        <taxon>Muscomorpha</taxon>
        <taxon>Ephydroidea</taxon>
        <taxon>Drosophilidae</taxon>
        <taxon>Drosophila</taxon>
        <taxon>Sophophora</taxon>
    </lineage>
</organism>
<dbReference type="PhylomeDB" id="B4ILT7"/>
<gene>
    <name evidence="2" type="primary">Dsec\GM19570</name>
    <name evidence="2" type="ORF">Dsec_GM19570</name>
</gene>
<dbReference type="AlphaFoldDB" id="B4ILT7"/>
<evidence type="ECO:0000256" key="1">
    <source>
        <dbReference type="SAM" id="MobiDB-lite"/>
    </source>
</evidence>
<evidence type="ECO:0000313" key="3">
    <source>
        <dbReference type="Proteomes" id="UP000001292"/>
    </source>
</evidence>
<keyword evidence="3" id="KW-1185">Reference proteome</keyword>
<sequence length="146" mass="16236">MEALVNYSSEDDQEDGFLKQKNNNNNGSGNSPRGKEREREREREKTKPMSQQQSRRSSSGGRIDEVKNCRCTKSIFTPHIYIDICIYQIPYAIVLLTSYVCVCVYRGWSGSGSSMCRFLPLPQRATPSPTALPAAAALTVAGRIIA</sequence>
<accession>B4ILT7</accession>
<dbReference type="Proteomes" id="UP000001292">
    <property type="component" value="Unassembled WGS sequence"/>
</dbReference>
<feature type="region of interest" description="Disordered" evidence="1">
    <location>
        <begin position="1"/>
        <end position="63"/>
    </location>
</feature>
<protein>
    <submittedName>
        <fullName evidence="2">GM19570</fullName>
    </submittedName>
</protein>
<evidence type="ECO:0000313" key="2">
    <source>
        <dbReference type="EMBL" id="EDW55387.1"/>
    </source>
</evidence>
<dbReference type="HOGENOM" id="CLU_1779408_0_0_1"/>
<feature type="compositionally biased region" description="Low complexity" evidence="1">
    <location>
        <begin position="22"/>
        <end position="31"/>
    </location>
</feature>
<feature type="compositionally biased region" description="Basic and acidic residues" evidence="1">
    <location>
        <begin position="33"/>
        <end position="47"/>
    </location>
</feature>